<dbReference type="Proteomes" id="UP000050863">
    <property type="component" value="Unassembled WGS sequence"/>
</dbReference>
<accession>A0A0R3LL48</accession>
<dbReference type="EMBL" id="LLXZ01000085">
    <property type="protein sequence ID" value="KRR08487.1"/>
    <property type="molecule type" value="Genomic_DNA"/>
</dbReference>
<reference evidence="1 2" key="1">
    <citation type="submission" date="2014-03" db="EMBL/GenBank/DDBJ databases">
        <title>Bradyrhizobium valentinum sp. nov., isolated from effective nodules of Lupinus mariae-josephae, a lupine endemic of basic-lime soils in Eastern Spain.</title>
        <authorList>
            <person name="Duran D."/>
            <person name="Rey L."/>
            <person name="Navarro A."/>
            <person name="Busquets A."/>
            <person name="Imperial J."/>
            <person name="Ruiz-Argueso T."/>
        </authorList>
    </citation>
    <scope>NUCLEOTIDE SEQUENCE [LARGE SCALE GENOMIC DNA]</scope>
    <source>
        <strain evidence="1 2">PAC68</strain>
    </source>
</reference>
<organism evidence="1 2">
    <name type="scientific">Bradyrhizobium jicamae</name>
    <dbReference type="NCBI Taxonomy" id="280332"/>
    <lineage>
        <taxon>Bacteria</taxon>
        <taxon>Pseudomonadati</taxon>
        <taxon>Pseudomonadota</taxon>
        <taxon>Alphaproteobacteria</taxon>
        <taxon>Hyphomicrobiales</taxon>
        <taxon>Nitrobacteraceae</taxon>
        <taxon>Bradyrhizobium</taxon>
    </lineage>
</organism>
<keyword evidence="2" id="KW-1185">Reference proteome</keyword>
<name>A0A0R3LL48_9BRAD</name>
<proteinExistence type="predicted"/>
<evidence type="ECO:0008006" key="3">
    <source>
        <dbReference type="Google" id="ProtNLM"/>
    </source>
</evidence>
<protein>
    <recommendedName>
        <fullName evidence="3">PilZ domain-containing protein</fullName>
    </recommendedName>
</protein>
<evidence type="ECO:0000313" key="2">
    <source>
        <dbReference type="Proteomes" id="UP000050863"/>
    </source>
</evidence>
<gene>
    <name evidence="1" type="ORF">CQ12_41175</name>
</gene>
<dbReference type="STRING" id="280332.CQ12_41175"/>
<comment type="caution">
    <text evidence="1">The sequence shown here is derived from an EMBL/GenBank/DDBJ whole genome shotgun (WGS) entry which is preliminary data.</text>
</comment>
<dbReference type="AlphaFoldDB" id="A0A0R3LL48"/>
<sequence length="107" mass="11672">MLEPITLKIGDDRHRGWLVNLGPEGARISGPFGLSIGTTGNLTIPGIGDLEARVLAPTRDGYRLKFSPSIKQRAQIIEKLHTARALPGSDRGDIVRIIRELARALTH</sequence>
<evidence type="ECO:0000313" key="1">
    <source>
        <dbReference type="EMBL" id="KRR08487.1"/>
    </source>
</evidence>